<evidence type="ECO:0000256" key="4">
    <source>
        <dbReference type="ARBA" id="ARBA00022840"/>
    </source>
</evidence>
<dbReference type="EC" id="3.6.4.-" evidence="11"/>
<dbReference type="PANTHER" id="PTHR47959:SF13">
    <property type="entry name" value="ATP-DEPENDENT RNA HELICASE RHLE"/>
    <property type="match status" value="1"/>
</dbReference>
<dbReference type="CDD" id="cd18787">
    <property type="entry name" value="SF2_C_DEAD"/>
    <property type="match status" value="1"/>
</dbReference>
<feature type="domain" description="DEAD-box RNA helicase Q" evidence="10">
    <location>
        <begin position="5"/>
        <end position="33"/>
    </location>
</feature>
<keyword evidence="1" id="KW-0547">Nucleotide-binding</keyword>
<dbReference type="GO" id="GO:0005524">
    <property type="term" value="F:ATP binding"/>
    <property type="evidence" value="ECO:0007669"/>
    <property type="project" value="UniProtKB-KW"/>
</dbReference>
<evidence type="ECO:0000313" key="11">
    <source>
        <dbReference type="EMBL" id="XBO42969.1"/>
    </source>
</evidence>
<dbReference type="PANTHER" id="PTHR47959">
    <property type="entry name" value="ATP-DEPENDENT RNA HELICASE RHLE-RELATED"/>
    <property type="match status" value="1"/>
</dbReference>
<evidence type="ECO:0000259" key="10">
    <source>
        <dbReference type="PROSITE" id="PS51195"/>
    </source>
</evidence>
<dbReference type="Gene3D" id="3.40.50.300">
    <property type="entry name" value="P-loop containing nucleotide triphosphate hydrolases"/>
    <property type="match status" value="2"/>
</dbReference>
<evidence type="ECO:0000259" key="8">
    <source>
        <dbReference type="PROSITE" id="PS51192"/>
    </source>
</evidence>
<evidence type="ECO:0000259" key="9">
    <source>
        <dbReference type="PROSITE" id="PS51194"/>
    </source>
</evidence>
<dbReference type="InterPro" id="IPR044742">
    <property type="entry name" value="DEAD/DEAH_RhlB"/>
</dbReference>
<keyword evidence="2 11" id="KW-0378">Hydrolase</keyword>
<dbReference type="InterPro" id="IPR014001">
    <property type="entry name" value="Helicase_ATP-bd"/>
</dbReference>
<dbReference type="InterPro" id="IPR050079">
    <property type="entry name" value="DEAD_box_RNA_helicase"/>
</dbReference>
<dbReference type="SMART" id="SM00487">
    <property type="entry name" value="DEXDc"/>
    <property type="match status" value="1"/>
</dbReference>
<feature type="compositionally biased region" description="Gly residues" evidence="7">
    <location>
        <begin position="432"/>
        <end position="444"/>
    </location>
</feature>
<evidence type="ECO:0000256" key="2">
    <source>
        <dbReference type="ARBA" id="ARBA00022801"/>
    </source>
</evidence>
<feature type="short sequence motif" description="Q motif" evidence="6">
    <location>
        <begin position="5"/>
        <end position="33"/>
    </location>
</feature>
<feature type="compositionally biased region" description="Low complexity" evidence="7">
    <location>
        <begin position="492"/>
        <end position="511"/>
    </location>
</feature>
<name>A0AAU7JSU7_9MICO</name>
<dbReference type="SUPFAM" id="SSF52540">
    <property type="entry name" value="P-loop containing nucleoside triphosphate hydrolases"/>
    <property type="match status" value="1"/>
</dbReference>
<sequence length="520" mass="53171">MSVDTTFPSLGVPDTLASVLAARGITVPTPIQTATLPDSLAGRDVLGRGRTGSGKTYAFLVPMLARLSASRAPRQSRRPRALILAPTRELVTQIQAAMAPLAEPLGISSVTIFGGVGQNPQVSALRKGVDVVLACPGRLEDLLQQGALTLDGIEVTILDEADHMADLGFLPGVKRILDKTPRDGQKLLFSATLDAGIDVIVKRYLSNPVTHQADSAQSPISTMSHHIFHVHRDARLDVLLDLTSAPGRKVVFTRTKHGAKKLAKQLNASGVPAVELHGNLGQGARDRNMAAFHEGKASTLVATDIAARGIHVDDVSLVIHADPPVEHKAYLHRSGRTARAGAEGTVITLMTDDQVSDVRILTNKAGIKAKTTRLGLGHPMLLEVAPGERTTTGGLVLTAPPQPAASGRSGGAQSRRGGSGRSGTSARAGEGSRSGDGARSGGGRRGGRSAGAQDSTGGARAAGGRPGGQRSGQGSSGGQRSGGQRSGGRAAGGSTTAYSTSSGGAAAFSAGSRGGSRGGR</sequence>
<evidence type="ECO:0000256" key="1">
    <source>
        <dbReference type="ARBA" id="ARBA00022741"/>
    </source>
</evidence>
<dbReference type="Pfam" id="PF00271">
    <property type="entry name" value="Helicase_C"/>
    <property type="match status" value="1"/>
</dbReference>
<feature type="compositionally biased region" description="Low complexity" evidence="7">
    <location>
        <begin position="404"/>
        <end position="431"/>
    </location>
</feature>
<dbReference type="GO" id="GO:0003676">
    <property type="term" value="F:nucleic acid binding"/>
    <property type="evidence" value="ECO:0007669"/>
    <property type="project" value="InterPro"/>
</dbReference>
<dbReference type="PROSITE" id="PS51192">
    <property type="entry name" value="HELICASE_ATP_BIND_1"/>
    <property type="match status" value="1"/>
</dbReference>
<dbReference type="Pfam" id="PF00270">
    <property type="entry name" value="DEAD"/>
    <property type="match status" value="1"/>
</dbReference>
<comment type="similarity">
    <text evidence="5">Belongs to the DEAD box helicase family.</text>
</comment>
<keyword evidence="3 11" id="KW-0347">Helicase</keyword>
<dbReference type="SMART" id="SM00490">
    <property type="entry name" value="HELICc"/>
    <property type="match status" value="1"/>
</dbReference>
<reference evidence="11" key="1">
    <citation type="submission" date="2024-05" db="EMBL/GenBank/DDBJ databases">
        <authorList>
            <person name="Kim S."/>
            <person name="Heo J."/>
            <person name="Choi H."/>
            <person name="Choi Y."/>
            <person name="Kwon S.-W."/>
            <person name="Kim Y."/>
        </authorList>
    </citation>
    <scope>NUCLEOTIDE SEQUENCE</scope>
    <source>
        <strain evidence="11">KACC 23699</strain>
    </source>
</reference>
<dbReference type="AlphaFoldDB" id="A0AAU7JSU7"/>
<dbReference type="GO" id="GO:0016787">
    <property type="term" value="F:hydrolase activity"/>
    <property type="evidence" value="ECO:0007669"/>
    <property type="project" value="UniProtKB-KW"/>
</dbReference>
<dbReference type="CDD" id="cd00268">
    <property type="entry name" value="DEADc"/>
    <property type="match status" value="1"/>
</dbReference>
<evidence type="ECO:0000256" key="6">
    <source>
        <dbReference type="PROSITE-ProRule" id="PRU00552"/>
    </source>
</evidence>
<proteinExistence type="inferred from homology"/>
<feature type="compositionally biased region" description="Gly residues" evidence="7">
    <location>
        <begin position="460"/>
        <end position="491"/>
    </location>
</feature>
<feature type="region of interest" description="Disordered" evidence="7">
    <location>
        <begin position="392"/>
        <end position="520"/>
    </location>
</feature>
<dbReference type="EMBL" id="CP157483">
    <property type="protein sequence ID" value="XBO42969.1"/>
    <property type="molecule type" value="Genomic_DNA"/>
</dbReference>
<dbReference type="PROSITE" id="PS51194">
    <property type="entry name" value="HELICASE_CTER"/>
    <property type="match status" value="1"/>
</dbReference>
<feature type="compositionally biased region" description="Low complexity" evidence="7">
    <location>
        <begin position="450"/>
        <end position="459"/>
    </location>
</feature>
<evidence type="ECO:0000256" key="3">
    <source>
        <dbReference type="ARBA" id="ARBA00022806"/>
    </source>
</evidence>
<gene>
    <name evidence="11" type="ORF">ABEG17_15545</name>
</gene>
<dbReference type="PROSITE" id="PS51195">
    <property type="entry name" value="Q_MOTIF"/>
    <property type="match status" value="1"/>
</dbReference>
<dbReference type="InterPro" id="IPR001650">
    <property type="entry name" value="Helicase_C-like"/>
</dbReference>
<keyword evidence="4" id="KW-0067">ATP-binding</keyword>
<evidence type="ECO:0000256" key="7">
    <source>
        <dbReference type="SAM" id="MobiDB-lite"/>
    </source>
</evidence>
<dbReference type="InterPro" id="IPR014014">
    <property type="entry name" value="RNA_helicase_DEAD_Q_motif"/>
</dbReference>
<accession>A0AAU7JSU7</accession>
<dbReference type="RefSeq" id="WP_406830393.1">
    <property type="nucleotide sequence ID" value="NZ_CP157483.1"/>
</dbReference>
<evidence type="ECO:0000256" key="5">
    <source>
        <dbReference type="ARBA" id="ARBA00038437"/>
    </source>
</evidence>
<dbReference type="InterPro" id="IPR027417">
    <property type="entry name" value="P-loop_NTPase"/>
</dbReference>
<dbReference type="InterPro" id="IPR011545">
    <property type="entry name" value="DEAD/DEAH_box_helicase_dom"/>
</dbReference>
<organism evidence="11">
    <name type="scientific">Pedococcus sp. KACC 23699</name>
    <dbReference type="NCBI Taxonomy" id="3149228"/>
    <lineage>
        <taxon>Bacteria</taxon>
        <taxon>Bacillati</taxon>
        <taxon>Actinomycetota</taxon>
        <taxon>Actinomycetes</taxon>
        <taxon>Micrococcales</taxon>
        <taxon>Intrasporangiaceae</taxon>
        <taxon>Pedococcus</taxon>
    </lineage>
</organism>
<feature type="domain" description="Helicase C-terminal" evidence="9">
    <location>
        <begin position="235"/>
        <end position="385"/>
    </location>
</feature>
<protein>
    <submittedName>
        <fullName evidence="11">DEAD/DEAH box helicase</fullName>
        <ecNumber evidence="11">3.6.4.-</ecNumber>
    </submittedName>
</protein>
<feature type="domain" description="Helicase ATP-binding" evidence="8">
    <location>
        <begin position="36"/>
        <end position="211"/>
    </location>
</feature>
<dbReference type="GO" id="GO:0003724">
    <property type="term" value="F:RNA helicase activity"/>
    <property type="evidence" value="ECO:0007669"/>
    <property type="project" value="InterPro"/>
</dbReference>
<dbReference type="GO" id="GO:0005829">
    <property type="term" value="C:cytosol"/>
    <property type="evidence" value="ECO:0007669"/>
    <property type="project" value="TreeGrafter"/>
</dbReference>